<dbReference type="EMBL" id="JH992971">
    <property type="protein sequence ID" value="EKX53022.1"/>
    <property type="molecule type" value="Genomic_DNA"/>
</dbReference>
<dbReference type="RefSeq" id="XP_005840002.1">
    <property type="nucleotide sequence ID" value="XM_005839945.1"/>
</dbReference>
<organism evidence="2">
    <name type="scientific">Guillardia theta (strain CCMP2712)</name>
    <name type="common">Cryptophyte</name>
    <dbReference type="NCBI Taxonomy" id="905079"/>
    <lineage>
        <taxon>Eukaryota</taxon>
        <taxon>Cryptophyceae</taxon>
        <taxon>Pyrenomonadales</taxon>
        <taxon>Geminigeraceae</taxon>
        <taxon>Guillardia</taxon>
    </lineage>
</organism>
<accession>L1JXD1</accession>
<sequence>MITEGHGYGVLSPGIVRSPRTRQADKELEHSMRSPEVLNRISNFESETVAAYDKDMSREAWHLAKEARLSKLRQEIGWMEVSSHDGKRYAPAIPSSKTSRSLNAKRRPAQEESVSPDFGAWRRSSNGSSASTISQINNESGTAVKHGREHEEEQEDATSPGELIAPYREGDEAMLLLHSPSPCNSIRGVTPSDDDLLLEGSRPAPGYEDIQKHIHTLRGIKRIQPGMKSSPRLTVVEPSLDWEALAPVAEGARSHRNDFKSLYEADHLQNHQTEAGRQGVIEEEATQNLHGPRRSEPLWKPKGSMPTLKLSDRSLDKSSQQEKSNRVLKTSILELETTAPPRKTKLPSICQVSPWDDDKKLLIASPKRLVHSDQAPRRPVNHFSIVPPLQLPPPLEKTEERSWTQRKMEQADKFYPKIKFYMPNTARPAVSPTTDYCRKVMRFFPVQSSSFMQILGKRSKVEVQQQHTARG</sequence>
<dbReference type="HOGENOM" id="CLU_580709_0_0_1"/>
<dbReference type="KEGG" id="gtt:GUITHDRAFT_101468"/>
<dbReference type="Proteomes" id="UP000011087">
    <property type="component" value="Unassembled WGS sequence"/>
</dbReference>
<reference evidence="4" key="2">
    <citation type="submission" date="2012-11" db="EMBL/GenBank/DDBJ databases">
        <authorList>
            <person name="Kuo A."/>
            <person name="Curtis B.A."/>
            <person name="Tanifuji G."/>
            <person name="Burki F."/>
            <person name="Gruber A."/>
            <person name="Irimia M."/>
            <person name="Maruyama S."/>
            <person name="Arias M.C."/>
            <person name="Ball S.G."/>
            <person name="Gile G.H."/>
            <person name="Hirakawa Y."/>
            <person name="Hopkins J.F."/>
            <person name="Rensing S.A."/>
            <person name="Schmutz J."/>
            <person name="Symeonidi A."/>
            <person name="Elias M."/>
            <person name="Eveleigh R.J."/>
            <person name="Herman E.K."/>
            <person name="Klute M.J."/>
            <person name="Nakayama T."/>
            <person name="Obornik M."/>
            <person name="Reyes-Prieto A."/>
            <person name="Armbrust E.V."/>
            <person name="Aves S.J."/>
            <person name="Beiko R.G."/>
            <person name="Coutinho P."/>
            <person name="Dacks J.B."/>
            <person name="Durnford D.G."/>
            <person name="Fast N.M."/>
            <person name="Green B.R."/>
            <person name="Grisdale C."/>
            <person name="Hempe F."/>
            <person name="Henrissat B."/>
            <person name="Hoppner M.P."/>
            <person name="Ishida K.-I."/>
            <person name="Kim E."/>
            <person name="Koreny L."/>
            <person name="Kroth P.G."/>
            <person name="Liu Y."/>
            <person name="Malik S.-B."/>
            <person name="Maier U.G."/>
            <person name="McRose D."/>
            <person name="Mock T."/>
            <person name="Neilson J.A."/>
            <person name="Onodera N.T."/>
            <person name="Poole A.M."/>
            <person name="Pritham E.J."/>
            <person name="Richards T.A."/>
            <person name="Rocap G."/>
            <person name="Roy S.W."/>
            <person name="Sarai C."/>
            <person name="Schaack S."/>
            <person name="Shirato S."/>
            <person name="Slamovits C.H."/>
            <person name="Spencer D.F."/>
            <person name="Suzuki S."/>
            <person name="Worden A.Z."/>
            <person name="Zauner S."/>
            <person name="Barry K."/>
            <person name="Bell C."/>
            <person name="Bharti A.K."/>
            <person name="Crow J.A."/>
            <person name="Grimwood J."/>
            <person name="Kramer R."/>
            <person name="Lindquist E."/>
            <person name="Lucas S."/>
            <person name="Salamov A."/>
            <person name="McFadden G.I."/>
            <person name="Lane C.E."/>
            <person name="Keeling P.J."/>
            <person name="Gray M.W."/>
            <person name="Grigoriev I.V."/>
            <person name="Archibald J.M."/>
        </authorList>
    </citation>
    <scope>NUCLEOTIDE SEQUENCE</scope>
    <source>
        <strain evidence="4">CCMP2712</strain>
    </source>
</reference>
<feature type="compositionally biased region" description="Basic and acidic residues" evidence="1">
    <location>
        <begin position="22"/>
        <end position="33"/>
    </location>
</feature>
<feature type="compositionally biased region" description="Basic and acidic residues" evidence="1">
    <location>
        <begin position="310"/>
        <end position="325"/>
    </location>
</feature>
<evidence type="ECO:0000313" key="3">
    <source>
        <dbReference type="EnsemblProtists" id="EKX53022"/>
    </source>
</evidence>
<feature type="compositionally biased region" description="Polar residues" evidence="1">
    <location>
        <begin position="123"/>
        <end position="141"/>
    </location>
</feature>
<evidence type="ECO:0000313" key="2">
    <source>
        <dbReference type="EMBL" id="EKX53022.1"/>
    </source>
</evidence>
<proteinExistence type="predicted"/>
<feature type="region of interest" description="Disordered" evidence="1">
    <location>
        <begin position="1"/>
        <end position="33"/>
    </location>
</feature>
<reference evidence="2 4" key="1">
    <citation type="journal article" date="2012" name="Nature">
        <title>Algal genomes reveal evolutionary mosaicism and the fate of nucleomorphs.</title>
        <authorList>
            <consortium name="DOE Joint Genome Institute"/>
            <person name="Curtis B.A."/>
            <person name="Tanifuji G."/>
            <person name="Burki F."/>
            <person name="Gruber A."/>
            <person name="Irimia M."/>
            <person name="Maruyama S."/>
            <person name="Arias M.C."/>
            <person name="Ball S.G."/>
            <person name="Gile G.H."/>
            <person name="Hirakawa Y."/>
            <person name="Hopkins J.F."/>
            <person name="Kuo A."/>
            <person name="Rensing S.A."/>
            <person name="Schmutz J."/>
            <person name="Symeonidi A."/>
            <person name="Elias M."/>
            <person name="Eveleigh R.J."/>
            <person name="Herman E.K."/>
            <person name="Klute M.J."/>
            <person name="Nakayama T."/>
            <person name="Obornik M."/>
            <person name="Reyes-Prieto A."/>
            <person name="Armbrust E.V."/>
            <person name="Aves S.J."/>
            <person name="Beiko R.G."/>
            <person name="Coutinho P."/>
            <person name="Dacks J.B."/>
            <person name="Durnford D.G."/>
            <person name="Fast N.M."/>
            <person name="Green B.R."/>
            <person name="Grisdale C.J."/>
            <person name="Hempel F."/>
            <person name="Henrissat B."/>
            <person name="Hoppner M.P."/>
            <person name="Ishida K."/>
            <person name="Kim E."/>
            <person name="Koreny L."/>
            <person name="Kroth P.G."/>
            <person name="Liu Y."/>
            <person name="Malik S.B."/>
            <person name="Maier U.G."/>
            <person name="McRose D."/>
            <person name="Mock T."/>
            <person name="Neilson J.A."/>
            <person name="Onodera N.T."/>
            <person name="Poole A.M."/>
            <person name="Pritham E.J."/>
            <person name="Richards T.A."/>
            <person name="Rocap G."/>
            <person name="Roy S.W."/>
            <person name="Sarai C."/>
            <person name="Schaack S."/>
            <person name="Shirato S."/>
            <person name="Slamovits C.H."/>
            <person name="Spencer D.F."/>
            <person name="Suzuki S."/>
            <person name="Worden A.Z."/>
            <person name="Zauner S."/>
            <person name="Barry K."/>
            <person name="Bell C."/>
            <person name="Bharti A.K."/>
            <person name="Crow J.A."/>
            <person name="Grimwood J."/>
            <person name="Kramer R."/>
            <person name="Lindquist E."/>
            <person name="Lucas S."/>
            <person name="Salamov A."/>
            <person name="McFadden G.I."/>
            <person name="Lane C.E."/>
            <person name="Keeling P.J."/>
            <person name="Gray M.W."/>
            <person name="Grigoriev I.V."/>
            <person name="Archibald J.M."/>
        </authorList>
    </citation>
    <scope>NUCLEOTIDE SEQUENCE</scope>
    <source>
        <strain evidence="2 4">CCMP2712</strain>
    </source>
</reference>
<gene>
    <name evidence="2" type="ORF">GUITHDRAFT_101468</name>
</gene>
<dbReference type="GeneID" id="17309704"/>
<dbReference type="AlphaFoldDB" id="L1JXD1"/>
<evidence type="ECO:0000256" key="1">
    <source>
        <dbReference type="SAM" id="MobiDB-lite"/>
    </source>
</evidence>
<evidence type="ECO:0000313" key="4">
    <source>
        <dbReference type="Proteomes" id="UP000011087"/>
    </source>
</evidence>
<keyword evidence="4" id="KW-1185">Reference proteome</keyword>
<feature type="region of interest" description="Disordered" evidence="1">
    <location>
        <begin position="83"/>
        <end position="162"/>
    </location>
</feature>
<protein>
    <submittedName>
        <fullName evidence="2 3">Uncharacterized protein</fullName>
    </submittedName>
</protein>
<name>L1JXD1_GUITC</name>
<dbReference type="PaxDb" id="55529-EKX53022"/>
<reference evidence="3" key="3">
    <citation type="submission" date="2016-03" db="UniProtKB">
        <authorList>
            <consortium name="EnsemblProtists"/>
        </authorList>
    </citation>
    <scope>IDENTIFICATION</scope>
</reference>
<dbReference type="EnsemblProtists" id="EKX53022">
    <property type="protein sequence ID" value="EKX53022"/>
    <property type="gene ID" value="GUITHDRAFT_101468"/>
</dbReference>
<feature type="region of interest" description="Disordered" evidence="1">
    <location>
        <begin position="285"/>
        <end position="335"/>
    </location>
</feature>